<dbReference type="GO" id="GO:0005789">
    <property type="term" value="C:endoplasmic reticulum membrane"/>
    <property type="evidence" value="ECO:0007669"/>
    <property type="project" value="UniProtKB-SubCell"/>
</dbReference>
<dbReference type="InterPro" id="IPR031481">
    <property type="entry name" value="Glyco_tran_10_N"/>
</dbReference>
<dbReference type="PANTHER" id="PTHR32226:SF2">
    <property type="entry name" value="TELO2-INTERACTING PROTEIN 2"/>
    <property type="match status" value="1"/>
</dbReference>
<dbReference type="InterPro" id="IPR055270">
    <property type="entry name" value="Glyco_tran_10_C"/>
</dbReference>
<comment type="pathway">
    <text evidence="2">Protein modification; protein glycosylation.</text>
</comment>
<sequence length="930" mass="106761">MELDGAKEAPREGSSLPGERSPSALEQNFSKILHRLIGQEARRSNSRDAALRDLGALLEATESNRLFEGCDESHRGIPEVLGQVAKALGKYADPPREEEGGSNGHSEVAEKAAEVGLLFLKLLGKVEAAKNSLVCPAWETGLGHLAGPIYVFSITHSLEKPWTSPKSQEVAGEVLTLLLRVTECSSVAGFLRGEKEDEKGKFIVVMGLLKPHLNKETWKNNPAAKHVFSWTLKQVTRPWLNQHLERILPPSLLISDDYQTENKILGVHCLHHIVLNVPAADLLQFNRAQVIYHAIFNHLYMPEHNLIQAVLLCLLDLFPILEKAMHWKGDAARPTTHCDEVLQLILTHMEPEHRLLLRRTYARNLPAFVKRQVSGLGILTVRHLKRLERVIIGYLEVYDGPEEEARLKILETLKLLMQYTWPRISCRLVVLLKALLKLICDVARDPTLTPEPIKNTLLQEATDCLILLDHCSQGQVKVVVELGKFERKTFKNSNLQDGLKNSEEEPKHLNPFFKKEALTLTRKKKLEINNPIMLWWSPLTGETGRLGQCGADACFFTINRTYWHHPMTRAFLFYGTDFNIESLPLPRKAHHDWALFHEESPKNNYKLFHKPVITLFNYTATFSRHSHLPLTTQYLEGVEVLKSLRYLVPLQSKNNLRKQLAPLVYIQSDCDPPSDRDSYVRELMTYIEVDSYGECLRNKDLPQQLKNPASMDADDFYRIIAQYKFILAFENAVCDDYITEKFWRPLKLGVVPVYYGSPSIADWLPSNRSAILVSEFSHPRELASYIRQLDYDDRLYEAYVEWKLKGEISNQRLLATLRERRWGVQDINQDNYIDAFECMVCSKVWDNIRLQEKGLPSKKWKAEVTHLSCPEPTTFAFSSPAPLAPRRNSLREMWIPSFQQSKKEAQALRWLVDRNQNFSTQEFWALVFKE</sequence>
<proteinExistence type="inferred from homology"/>
<evidence type="ECO:0000256" key="4">
    <source>
        <dbReference type="ARBA" id="ARBA00022676"/>
    </source>
</evidence>
<evidence type="ECO:0000256" key="8">
    <source>
        <dbReference type="ARBA" id="ARBA00022989"/>
    </source>
</evidence>
<evidence type="ECO:0000259" key="16">
    <source>
        <dbReference type="Pfam" id="PF00852"/>
    </source>
</evidence>
<evidence type="ECO:0000259" key="17">
    <source>
        <dbReference type="Pfam" id="PF17039"/>
    </source>
</evidence>
<comment type="similarity">
    <text evidence="11">Belongs to the TTI2 family.</text>
</comment>
<evidence type="ECO:0000256" key="6">
    <source>
        <dbReference type="ARBA" id="ARBA00022692"/>
    </source>
</evidence>
<evidence type="ECO:0000256" key="3">
    <source>
        <dbReference type="ARBA" id="ARBA00008919"/>
    </source>
</evidence>
<evidence type="ECO:0000256" key="14">
    <source>
        <dbReference type="RuleBase" id="RU003832"/>
    </source>
</evidence>
<dbReference type="AlphaFoldDB" id="A0AA41MME5"/>
<feature type="domain" description="Fucosyltransferase C-terminal" evidence="16">
    <location>
        <begin position="663"/>
        <end position="812"/>
    </location>
</feature>
<feature type="compositionally biased region" description="Basic and acidic residues" evidence="15">
    <location>
        <begin position="1"/>
        <end position="11"/>
    </location>
</feature>
<evidence type="ECO:0000256" key="7">
    <source>
        <dbReference type="ARBA" id="ARBA00022968"/>
    </source>
</evidence>
<evidence type="ECO:0000256" key="9">
    <source>
        <dbReference type="ARBA" id="ARBA00023136"/>
    </source>
</evidence>
<gene>
    <name evidence="18" type="ORF">SUZIE_128975</name>
</gene>
<evidence type="ECO:0000256" key="15">
    <source>
        <dbReference type="SAM" id="MobiDB-lite"/>
    </source>
</evidence>
<dbReference type="Gene3D" id="3.40.50.11660">
    <property type="entry name" value="Glycosyl transferase family 10, C-terminal domain"/>
    <property type="match status" value="1"/>
</dbReference>
<dbReference type="GO" id="GO:0032580">
    <property type="term" value="C:Golgi cisterna membrane"/>
    <property type="evidence" value="ECO:0007669"/>
    <property type="project" value="UniProtKB-SubCell"/>
</dbReference>
<evidence type="ECO:0000256" key="13">
    <source>
        <dbReference type="ARBA" id="ARBA00048647"/>
    </source>
</evidence>
<keyword evidence="14" id="KW-0333">Golgi apparatus</keyword>
<dbReference type="GO" id="GO:0046922">
    <property type="term" value="F:peptide-O-fucosyltransferase activity"/>
    <property type="evidence" value="ECO:0007669"/>
    <property type="project" value="UniProtKB-EC"/>
</dbReference>
<comment type="caution">
    <text evidence="18">The sequence shown here is derived from an EMBL/GenBank/DDBJ whole genome shotgun (WGS) entry which is preliminary data.</text>
</comment>
<keyword evidence="10" id="KW-0325">Glycoprotein</keyword>
<evidence type="ECO:0000256" key="10">
    <source>
        <dbReference type="ARBA" id="ARBA00023180"/>
    </source>
</evidence>
<dbReference type="SUPFAM" id="SSF48371">
    <property type="entry name" value="ARM repeat"/>
    <property type="match status" value="1"/>
</dbReference>
<organism evidence="18 19">
    <name type="scientific">Sciurus carolinensis</name>
    <name type="common">Eastern gray squirrel</name>
    <dbReference type="NCBI Taxonomy" id="30640"/>
    <lineage>
        <taxon>Eukaryota</taxon>
        <taxon>Metazoa</taxon>
        <taxon>Chordata</taxon>
        <taxon>Craniata</taxon>
        <taxon>Vertebrata</taxon>
        <taxon>Euteleostomi</taxon>
        <taxon>Mammalia</taxon>
        <taxon>Eutheria</taxon>
        <taxon>Euarchontoglires</taxon>
        <taxon>Glires</taxon>
        <taxon>Rodentia</taxon>
        <taxon>Sciuromorpha</taxon>
        <taxon>Sciuridae</taxon>
        <taxon>Sciurinae</taxon>
        <taxon>Sciurini</taxon>
        <taxon>Sciurus</taxon>
    </lineage>
</organism>
<dbReference type="EC" id="2.4.1.-" evidence="14"/>
<keyword evidence="8" id="KW-1133">Transmembrane helix</keyword>
<evidence type="ECO:0000256" key="5">
    <source>
        <dbReference type="ARBA" id="ARBA00022679"/>
    </source>
</evidence>
<comment type="catalytic activity">
    <reaction evidence="13">
        <text>L-seryl-[protein] + GDP-beta-L-fucose = 3-O-(alpha-L-fucosyl)-L-seryl-[protein] + GDP + H(+)</text>
        <dbReference type="Rhea" id="RHEA:63644"/>
        <dbReference type="Rhea" id="RHEA-COMP:9863"/>
        <dbReference type="Rhea" id="RHEA-COMP:17914"/>
        <dbReference type="ChEBI" id="CHEBI:15378"/>
        <dbReference type="ChEBI" id="CHEBI:29999"/>
        <dbReference type="ChEBI" id="CHEBI:57273"/>
        <dbReference type="ChEBI" id="CHEBI:58189"/>
        <dbReference type="ChEBI" id="CHEBI:189632"/>
        <dbReference type="EC" id="2.4.1.221"/>
    </reaction>
    <physiologicalReaction direction="left-to-right" evidence="13">
        <dbReference type="Rhea" id="RHEA:63645"/>
    </physiologicalReaction>
</comment>
<dbReference type="Proteomes" id="UP001166674">
    <property type="component" value="Unassembled WGS sequence"/>
</dbReference>
<dbReference type="InterPro" id="IPR016024">
    <property type="entry name" value="ARM-type_fold"/>
</dbReference>
<evidence type="ECO:0000256" key="12">
    <source>
        <dbReference type="ARBA" id="ARBA00047273"/>
    </source>
</evidence>
<comment type="subcellular location">
    <subcellularLocation>
        <location evidence="1">Endoplasmic reticulum membrane</location>
        <topology evidence="1">Single-pass type II membrane protein</topology>
    </subcellularLocation>
    <subcellularLocation>
        <location evidence="14">Golgi apparatus</location>
        <location evidence="14">Golgi stack membrane</location>
        <topology evidence="14">Single-pass type II membrane protein</topology>
    </subcellularLocation>
</comment>
<dbReference type="PANTHER" id="PTHR32226">
    <property type="entry name" value="TELO2-INTERACTING PROTEIN 2"/>
    <property type="match status" value="1"/>
</dbReference>
<dbReference type="SUPFAM" id="SSF53756">
    <property type="entry name" value="UDP-Glycosyltransferase/glycogen phosphorylase"/>
    <property type="match status" value="1"/>
</dbReference>
<dbReference type="EMBL" id="JAATJV010233500">
    <property type="protein sequence ID" value="MBZ3874645.1"/>
    <property type="molecule type" value="Genomic_DNA"/>
</dbReference>
<dbReference type="GO" id="GO:0005634">
    <property type="term" value="C:nucleus"/>
    <property type="evidence" value="ECO:0007669"/>
    <property type="project" value="TreeGrafter"/>
</dbReference>
<dbReference type="InterPro" id="IPR038577">
    <property type="entry name" value="GT10-like_C_sf"/>
</dbReference>
<keyword evidence="6 14" id="KW-0812">Transmembrane</keyword>
<evidence type="ECO:0000256" key="11">
    <source>
        <dbReference type="ARBA" id="ARBA00034736"/>
    </source>
</evidence>
<feature type="region of interest" description="Disordered" evidence="15">
    <location>
        <begin position="1"/>
        <end position="25"/>
    </location>
</feature>
<name>A0AA41MME5_SCICA</name>
<reference evidence="18" key="1">
    <citation type="submission" date="2020-03" db="EMBL/GenBank/DDBJ databases">
        <title>Studies in the Genomics of Life Span.</title>
        <authorList>
            <person name="Glass D."/>
        </authorList>
    </citation>
    <scope>NUCLEOTIDE SEQUENCE</scope>
    <source>
        <strain evidence="18">SUZIE</strain>
        <tissue evidence="18">Muscle</tissue>
    </source>
</reference>
<dbReference type="GO" id="GO:0005829">
    <property type="term" value="C:cytosol"/>
    <property type="evidence" value="ECO:0007669"/>
    <property type="project" value="TreeGrafter"/>
</dbReference>
<keyword evidence="5 14" id="KW-0808">Transferase</keyword>
<dbReference type="Pfam" id="PF10521">
    <property type="entry name" value="Tti2"/>
    <property type="match status" value="1"/>
</dbReference>
<accession>A0AA41MME5</accession>
<evidence type="ECO:0000256" key="1">
    <source>
        <dbReference type="ARBA" id="ARBA00004648"/>
    </source>
</evidence>
<dbReference type="InterPro" id="IPR018870">
    <property type="entry name" value="Tti2"/>
</dbReference>
<evidence type="ECO:0000256" key="2">
    <source>
        <dbReference type="ARBA" id="ARBA00004922"/>
    </source>
</evidence>
<dbReference type="GO" id="GO:0110078">
    <property type="term" value="C:TTT Hsp90 cochaperone complex"/>
    <property type="evidence" value="ECO:0007669"/>
    <property type="project" value="InterPro"/>
</dbReference>
<keyword evidence="7" id="KW-0735">Signal-anchor</keyword>
<dbReference type="Pfam" id="PF17039">
    <property type="entry name" value="Glyco_tran_10_N"/>
    <property type="match status" value="1"/>
</dbReference>
<protein>
    <recommendedName>
        <fullName evidence="14">Fucosyltransferase</fullName>
        <ecNumber evidence="14">2.4.1.-</ecNumber>
    </recommendedName>
</protein>
<keyword evidence="9" id="KW-0472">Membrane</keyword>
<comment type="catalytic activity">
    <reaction evidence="12">
        <text>L-threonyl-[protein] + GDP-beta-L-fucose = 3-O-(alpha-L-fucosyl)-L-threonyl-[protein] + GDP + H(+)</text>
        <dbReference type="Rhea" id="RHEA:70491"/>
        <dbReference type="Rhea" id="RHEA-COMP:11060"/>
        <dbReference type="Rhea" id="RHEA-COMP:17915"/>
        <dbReference type="ChEBI" id="CHEBI:15378"/>
        <dbReference type="ChEBI" id="CHEBI:30013"/>
        <dbReference type="ChEBI" id="CHEBI:57273"/>
        <dbReference type="ChEBI" id="CHEBI:58189"/>
        <dbReference type="ChEBI" id="CHEBI:189631"/>
        <dbReference type="EC" id="2.4.1.221"/>
    </reaction>
    <physiologicalReaction direction="left-to-right" evidence="12">
        <dbReference type="Rhea" id="RHEA:70492"/>
    </physiologicalReaction>
</comment>
<keyword evidence="19" id="KW-1185">Reference proteome</keyword>
<feature type="domain" description="Fucosyltransferase N-terminal" evidence="17">
    <location>
        <begin position="532"/>
        <end position="629"/>
    </location>
</feature>
<comment type="similarity">
    <text evidence="3 14">Belongs to the glycosyltransferase 10 family.</text>
</comment>
<dbReference type="FunFam" id="3.40.50.11660:FF:000002">
    <property type="entry name" value="Alpha-(1,3)-fucosyltransferase"/>
    <property type="match status" value="1"/>
</dbReference>
<keyword evidence="4 14" id="KW-0328">Glycosyltransferase</keyword>
<evidence type="ECO:0000313" key="18">
    <source>
        <dbReference type="EMBL" id="MBZ3874645.1"/>
    </source>
</evidence>
<evidence type="ECO:0000313" key="19">
    <source>
        <dbReference type="Proteomes" id="UP001166674"/>
    </source>
</evidence>
<dbReference type="Pfam" id="PF00852">
    <property type="entry name" value="Glyco_transf_10"/>
    <property type="match status" value="1"/>
</dbReference>